<dbReference type="InterPro" id="IPR036388">
    <property type="entry name" value="WH-like_DNA-bd_sf"/>
</dbReference>
<dbReference type="GO" id="GO:0034618">
    <property type="term" value="F:arginine binding"/>
    <property type="evidence" value="ECO:0007669"/>
    <property type="project" value="InterPro"/>
</dbReference>
<feature type="domain" description="Arginine repressor C-terminal" evidence="11">
    <location>
        <begin position="95"/>
        <end position="160"/>
    </location>
</feature>
<dbReference type="GO" id="GO:0003700">
    <property type="term" value="F:DNA-binding transcription factor activity"/>
    <property type="evidence" value="ECO:0007669"/>
    <property type="project" value="UniProtKB-UniRule"/>
</dbReference>
<dbReference type="Gene3D" id="3.30.1360.40">
    <property type="match status" value="1"/>
</dbReference>
<dbReference type="Proteomes" id="UP000061839">
    <property type="component" value="Chromosome"/>
</dbReference>
<comment type="subcellular location">
    <subcellularLocation>
        <location evidence="1 8">Cytoplasm</location>
    </subcellularLocation>
</comment>
<dbReference type="GO" id="GO:0003677">
    <property type="term" value="F:DNA binding"/>
    <property type="evidence" value="ECO:0007669"/>
    <property type="project" value="UniProtKB-KW"/>
</dbReference>
<keyword evidence="7 8" id="KW-0804">Transcription</keyword>
<dbReference type="AlphaFoldDB" id="A0A0D4C352"/>
<dbReference type="Pfam" id="PF02863">
    <property type="entry name" value="Arg_repressor_C"/>
    <property type="match status" value="1"/>
</dbReference>
<keyword evidence="6 8" id="KW-0238">DNA-binding</keyword>
<protein>
    <recommendedName>
        <fullName evidence="8 9">Arginine repressor</fullName>
    </recommendedName>
</protein>
<dbReference type="GO" id="GO:0051259">
    <property type="term" value="P:protein complex oligomerization"/>
    <property type="evidence" value="ECO:0007669"/>
    <property type="project" value="InterPro"/>
</dbReference>
<dbReference type="KEGG" id="ari:UM93_02075"/>
<gene>
    <name evidence="8" type="primary">argR</name>
    <name evidence="12" type="ORF">UM93_02075</name>
</gene>
<dbReference type="SUPFAM" id="SSF46785">
    <property type="entry name" value="Winged helix' DNA-binding domain"/>
    <property type="match status" value="1"/>
</dbReference>
<evidence type="ECO:0000256" key="1">
    <source>
        <dbReference type="ARBA" id="ARBA00004496"/>
    </source>
</evidence>
<dbReference type="Gene3D" id="1.10.10.10">
    <property type="entry name" value="Winged helix-like DNA-binding domain superfamily/Winged helix DNA-binding domain"/>
    <property type="match status" value="1"/>
</dbReference>
<comment type="pathway">
    <text evidence="8">Amino-acid biosynthesis; L-arginine biosynthesis [regulation].</text>
</comment>
<dbReference type="InterPro" id="IPR020899">
    <property type="entry name" value="Arg_repress_C"/>
</dbReference>
<dbReference type="PATRIC" id="fig|1618207.4.peg.424"/>
<evidence type="ECO:0000256" key="9">
    <source>
        <dbReference type="NCBIfam" id="TIGR01529"/>
    </source>
</evidence>
<dbReference type="Pfam" id="PF01316">
    <property type="entry name" value="Arg_repressor"/>
    <property type="match status" value="1"/>
</dbReference>
<evidence type="ECO:0000313" key="12">
    <source>
        <dbReference type="EMBL" id="AJT42801.1"/>
    </source>
</evidence>
<dbReference type="STRING" id="1618207.UM93_02075"/>
<evidence type="ECO:0000259" key="10">
    <source>
        <dbReference type="Pfam" id="PF01316"/>
    </source>
</evidence>
<keyword evidence="4 8" id="KW-0678">Repressor</keyword>
<evidence type="ECO:0000256" key="7">
    <source>
        <dbReference type="ARBA" id="ARBA00023163"/>
    </source>
</evidence>
<keyword evidence="8" id="KW-0028">Amino-acid biosynthesis</keyword>
<reference evidence="12 13" key="1">
    <citation type="journal article" date="2015" name="Genome Announc.">
        <title>Complete Genome Sequencing of Protease-Producing Novel Arthrobacter sp. Strain IHBB 11108 Using PacBio Single-Molecule Real-Time Sequencing Technology.</title>
        <authorList>
            <person name="Kiran S."/>
            <person name="Swarnkar M.K."/>
            <person name="Pal M."/>
            <person name="Thakur R."/>
            <person name="Tewari R."/>
            <person name="Singh A.K."/>
            <person name="Gulati A."/>
        </authorList>
    </citation>
    <scope>NUCLEOTIDE SEQUENCE [LARGE SCALE GENOMIC DNA]</scope>
    <source>
        <strain evidence="12 13">IHBB 11108</strain>
    </source>
</reference>
<dbReference type="PANTHER" id="PTHR34471">
    <property type="entry name" value="ARGININE REPRESSOR"/>
    <property type="match status" value="1"/>
</dbReference>
<dbReference type="HOGENOM" id="CLU_097103_1_1_11"/>
<comment type="similarity">
    <text evidence="2 8">Belongs to the ArgR family.</text>
</comment>
<dbReference type="NCBIfam" id="NF002880">
    <property type="entry name" value="PRK03341.1"/>
    <property type="match status" value="1"/>
</dbReference>
<evidence type="ECO:0000256" key="4">
    <source>
        <dbReference type="ARBA" id="ARBA00022491"/>
    </source>
</evidence>
<evidence type="ECO:0000256" key="6">
    <source>
        <dbReference type="ARBA" id="ARBA00023125"/>
    </source>
</evidence>
<dbReference type="PRINTS" id="PR01467">
    <property type="entry name" value="ARGREPRESSOR"/>
</dbReference>
<dbReference type="EMBL" id="CP011005">
    <property type="protein sequence ID" value="AJT42801.1"/>
    <property type="molecule type" value="Genomic_DNA"/>
</dbReference>
<proteinExistence type="inferred from homology"/>
<dbReference type="NCBIfam" id="TIGR01529">
    <property type="entry name" value="argR_whole"/>
    <property type="match status" value="1"/>
</dbReference>
<name>A0A0D4C352_9MICC</name>
<dbReference type="PANTHER" id="PTHR34471:SF1">
    <property type="entry name" value="ARGININE REPRESSOR"/>
    <property type="match status" value="1"/>
</dbReference>
<keyword evidence="13" id="KW-1185">Reference proteome</keyword>
<keyword evidence="3 8" id="KW-0963">Cytoplasm</keyword>
<evidence type="ECO:0000313" key="13">
    <source>
        <dbReference type="Proteomes" id="UP000061839"/>
    </source>
</evidence>
<feature type="domain" description="Arginine repressor DNA-binding" evidence="10">
    <location>
        <begin position="7"/>
        <end position="70"/>
    </location>
</feature>
<evidence type="ECO:0000256" key="2">
    <source>
        <dbReference type="ARBA" id="ARBA00008316"/>
    </source>
</evidence>
<evidence type="ECO:0000256" key="5">
    <source>
        <dbReference type="ARBA" id="ARBA00023015"/>
    </source>
</evidence>
<dbReference type="InterPro" id="IPR001669">
    <property type="entry name" value="Arg_repress"/>
</dbReference>
<dbReference type="UniPathway" id="UPA00068"/>
<dbReference type="InterPro" id="IPR036251">
    <property type="entry name" value="Arg_repress_C_sf"/>
</dbReference>
<keyword evidence="5 8" id="KW-0805">Transcription regulation</keyword>
<keyword evidence="8" id="KW-0055">Arginine biosynthesis</keyword>
<dbReference type="GO" id="GO:0005737">
    <property type="term" value="C:cytoplasm"/>
    <property type="evidence" value="ECO:0007669"/>
    <property type="project" value="UniProtKB-SubCell"/>
</dbReference>
<evidence type="ECO:0000256" key="8">
    <source>
        <dbReference type="HAMAP-Rule" id="MF_00173"/>
    </source>
</evidence>
<evidence type="ECO:0000259" key="11">
    <source>
        <dbReference type="Pfam" id="PF02863"/>
    </source>
</evidence>
<dbReference type="HAMAP" id="MF_00173">
    <property type="entry name" value="Arg_repressor"/>
    <property type="match status" value="1"/>
</dbReference>
<organism evidence="12 13">
    <name type="scientific">Psychromicrobium lacuslunae</name>
    <dbReference type="NCBI Taxonomy" id="1618207"/>
    <lineage>
        <taxon>Bacteria</taxon>
        <taxon>Bacillati</taxon>
        <taxon>Actinomycetota</taxon>
        <taxon>Actinomycetes</taxon>
        <taxon>Micrococcales</taxon>
        <taxon>Micrococcaceae</taxon>
        <taxon>Psychromicrobium</taxon>
    </lineage>
</organism>
<dbReference type="InterPro" id="IPR020900">
    <property type="entry name" value="Arg_repress_DNA-bd"/>
</dbReference>
<dbReference type="GO" id="GO:1900079">
    <property type="term" value="P:regulation of arginine biosynthetic process"/>
    <property type="evidence" value="ECO:0007669"/>
    <property type="project" value="UniProtKB-UniRule"/>
</dbReference>
<evidence type="ECO:0000256" key="3">
    <source>
        <dbReference type="ARBA" id="ARBA00022490"/>
    </source>
</evidence>
<accession>A0A0D4C352</accession>
<dbReference type="InterPro" id="IPR036390">
    <property type="entry name" value="WH_DNA-bd_sf"/>
</dbReference>
<comment type="function">
    <text evidence="8">Regulates arginine biosynthesis genes.</text>
</comment>
<dbReference type="GO" id="GO:0006526">
    <property type="term" value="P:L-arginine biosynthetic process"/>
    <property type="evidence" value="ECO:0007669"/>
    <property type="project" value="UniProtKB-UniPathway"/>
</dbReference>
<dbReference type="SUPFAM" id="SSF55252">
    <property type="entry name" value="C-terminal domain of arginine repressor"/>
    <property type="match status" value="1"/>
</dbReference>
<sequence length="169" mass="17645">MPLIPSTKTARQARIAALLTAQPVRSQAELAALLVDDGVQVTQATLSRDLVELGAVRVRSDAGLVYAVPQAGVDRTPHAAVSKEYLDARLTRLCGELLVTAEASANLVVLRTPPGAASFLAMAIDHSVLPDILGTIAGDDTVLVIARDPLGGADIADRFLQFAQDPANS</sequence>